<dbReference type="OrthoDB" id="296386at2759"/>
<evidence type="ECO:0000256" key="4">
    <source>
        <dbReference type="ARBA" id="ARBA00023136"/>
    </source>
</evidence>
<evidence type="ECO:0000259" key="8">
    <source>
        <dbReference type="Pfam" id="PF04547"/>
    </source>
</evidence>
<evidence type="ECO:0008006" key="12">
    <source>
        <dbReference type="Google" id="ProtNLM"/>
    </source>
</evidence>
<dbReference type="Gene3D" id="3.20.20.150">
    <property type="entry name" value="Divalent-metal-dependent TIM barrel enzymes"/>
    <property type="match status" value="1"/>
</dbReference>
<dbReference type="GO" id="GO:0032541">
    <property type="term" value="C:cortical endoplasmic reticulum"/>
    <property type="evidence" value="ECO:0007669"/>
    <property type="project" value="TreeGrafter"/>
</dbReference>
<protein>
    <recommendedName>
        <fullName evidence="12">3-dehydroshikimate dehydratase</fullName>
    </recommendedName>
</protein>
<gene>
    <name evidence="10" type="ORF">GQ607_007737</name>
</gene>
<evidence type="ECO:0000313" key="11">
    <source>
        <dbReference type="Proteomes" id="UP000434172"/>
    </source>
</evidence>
<keyword evidence="11" id="KW-1185">Reference proteome</keyword>
<feature type="transmembrane region" description="Helical" evidence="6">
    <location>
        <begin position="189"/>
        <end position="216"/>
    </location>
</feature>
<dbReference type="Pfam" id="PF20877">
    <property type="entry name" value="Anoctamin_N"/>
    <property type="match status" value="1"/>
</dbReference>
<dbReference type="InterPro" id="IPR007632">
    <property type="entry name" value="Anoctamin"/>
</dbReference>
<evidence type="ECO:0000256" key="5">
    <source>
        <dbReference type="SAM" id="MobiDB-lite"/>
    </source>
</evidence>
<comment type="caution">
    <text evidence="10">The sequence shown here is derived from an EMBL/GenBank/DDBJ whole genome shotgun (WGS) entry which is preliminary data.</text>
</comment>
<dbReference type="InterPro" id="IPR036237">
    <property type="entry name" value="Xyl_isomerase-like_sf"/>
</dbReference>
<keyword evidence="4 6" id="KW-0472">Membrane</keyword>
<dbReference type="PANTHER" id="PTHR12308:SF77">
    <property type="entry name" value="MEMBRANE STRESS RESPONSE PROTEIN (IST2), PUTATIVE (AFU_ORTHOLOGUE AFUA_4G03330)-RELATED"/>
    <property type="match status" value="1"/>
</dbReference>
<feature type="domain" description="Anoctamin alpha-beta plait" evidence="9">
    <location>
        <begin position="27"/>
        <end position="148"/>
    </location>
</feature>
<evidence type="ECO:0000256" key="3">
    <source>
        <dbReference type="ARBA" id="ARBA00022989"/>
    </source>
</evidence>
<evidence type="ECO:0000259" key="7">
    <source>
        <dbReference type="Pfam" id="PF01261"/>
    </source>
</evidence>
<dbReference type="Proteomes" id="UP000434172">
    <property type="component" value="Unassembled WGS sequence"/>
</dbReference>
<feature type="transmembrane region" description="Helical" evidence="6">
    <location>
        <begin position="292"/>
        <end position="313"/>
    </location>
</feature>
<comment type="subcellular location">
    <subcellularLocation>
        <location evidence="1">Membrane</location>
        <topology evidence="1">Multi-pass membrane protein</topology>
    </subcellularLocation>
</comment>
<evidence type="ECO:0000256" key="1">
    <source>
        <dbReference type="ARBA" id="ARBA00004141"/>
    </source>
</evidence>
<dbReference type="PANTHER" id="PTHR12308">
    <property type="entry name" value="ANOCTAMIN"/>
    <property type="match status" value="1"/>
</dbReference>
<dbReference type="AlphaFoldDB" id="A0A8H3WG55"/>
<dbReference type="InterPro" id="IPR013022">
    <property type="entry name" value="Xyl_isomerase-like_TIM-brl"/>
</dbReference>
<feature type="compositionally biased region" description="Basic and acidic residues" evidence="5">
    <location>
        <begin position="719"/>
        <end position="729"/>
    </location>
</feature>
<feature type="domain" description="Xylose isomerase-like TIM barrel" evidence="7">
    <location>
        <begin position="759"/>
        <end position="1049"/>
    </location>
</feature>
<evidence type="ECO:0000259" key="9">
    <source>
        <dbReference type="Pfam" id="PF20877"/>
    </source>
</evidence>
<dbReference type="GO" id="GO:0005254">
    <property type="term" value="F:chloride channel activity"/>
    <property type="evidence" value="ECO:0007669"/>
    <property type="project" value="TreeGrafter"/>
</dbReference>
<accession>A0A8H3WG55</accession>
<dbReference type="InterPro" id="IPR049456">
    <property type="entry name" value="Anoctamin_N_fung"/>
</dbReference>
<organism evidence="10 11">
    <name type="scientific">Colletotrichum asianum</name>
    <dbReference type="NCBI Taxonomy" id="702518"/>
    <lineage>
        <taxon>Eukaryota</taxon>
        <taxon>Fungi</taxon>
        <taxon>Dikarya</taxon>
        <taxon>Ascomycota</taxon>
        <taxon>Pezizomycotina</taxon>
        <taxon>Sordariomycetes</taxon>
        <taxon>Hypocreomycetidae</taxon>
        <taxon>Glomerellales</taxon>
        <taxon>Glomerellaceae</taxon>
        <taxon>Colletotrichum</taxon>
        <taxon>Colletotrichum gloeosporioides species complex</taxon>
    </lineage>
</organism>
<name>A0A8H3WG55_9PEZI</name>
<evidence type="ECO:0000313" key="10">
    <source>
        <dbReference type="EMBL" id="KAF0325116.1"/>
    </source>
</evidence>
<feature type="domain" description="Anoctamin transmembrane" evidence="8">
    <location>
        <begin position="181"/>
        <end position="642"/>
    </location>
</feature>
<dbReference type="SUPFAM" id="SSF51658">
    <property type="entry name" value="Xylose isomerase-like"/>
    <property type="match status" value="1"/>
</dbReference>
<dbReference type="EMBL" id="WOWK01000039">
    <property type="protein sequence ID" value="KAF0325116.1"/>
    <property type="molecule type" value="Genomic_DNA"/>
</dbReference>
<feature type="transmembrane region" description="Helical" evidence="6">
    <location>
        <begin position="222"/>
        <end position="239"/>
    </location>
</feature>
<keyword evidence="3 6" id="KW-1133">Transmembrane helix</keyword>
<evidence type="ECO:0000256" key="2">
    <source>
        <dbReference type="ARBA" id="ARBA00022692"/>
    </source>
</evidence>
<dbReference type="InterPro" id="IPR049452">
    <property type="entry name" value="Anoctamin_TM"/>
</dbReference>
<dbReference type="Pfam" id="PF01261">
    <property type="entry name" value="AP_endonuc_2"/>
    <property type="match status" value="1"/>
</dbReference>
<proteinExistence type="predicted"/>
<feature type="transmembrane region" description="Helical" evidence="6">
    <location>
        <begin position="333"/>
        <end position="357"/>
    </location>
</feature>
<dbReference type="Pfam" id="PF04547">
    <property type="entry name" value="Anoctamin"/>
    <property type="match status" value="1"/>
</dbReference>
<feature type="region of interest" description="Disordered" evidence="5">
    <location>
        <begin position="707"/>
        <end position="738"/>
    </location>
</feature>
<sequence length="1074" mass="121361">MGIMDKLARVMTDPIHRMPRKPQSYNDKYVVAYDFSEIDSETAVKELTTLLNDLEHAGLQAEVRAGYEQTLLIFVKAPRELLGNTVYKSRVKDWLYGIVPDHPGGNNTTVVDGAYEAEDILSVYHLVNWPKSLGGAGITPETGQWKNVKSIFPLHNEETNESLLKHLSKRLFLTMDDLDSIRDLWGSKVAFYFAFIQTYLVFLSFPAITGVIAWMYLDKYSLTYAIATCVWCTVFLEYWKIQEVDLGIRWNVQGIGKVKVNRPQFKYEKIIIDETGQQKHYFPKWKQVTRQLLQIPFILFSAVALGTIIILVFAIEVLISEGYDGPYKNLMEYVPTCLLAIALPYISSGLEEVATILTKYENHRTADYHEMSLTQKIFVLNIITNYLPILITAFIYVPFGDDVVPWLEGMTKSFLGAIGQKYMDDDLTFHVDSDRLRDEVIALVVTGQISGFFDENIMPVLKHKAQGLYRDYKRAHSKDAMLLSIFKDDPDEARFLRTARNQATLDKYNVQDDIAEIVLQFGYLSLFSPVWPLIPIGFLVNNVIELRTDFLKICNEFQRPAPVRTDGIGPWINSLDVLTWAGSISTGAIVHLFGANTIGRGAWWALPITIFISEHIFLGLRAVVKFVLQRIGSEQIRKQRQQRYATRVKHLEELEANKQSGLMLSVAERERRKSIRVMGHESFWTTQADDGASAVAGIGLIQAVKRAEVNNKQPKRRRTSQDNRTKSDEMANTTSPYPNPLSFASCSIGTSNHPLPQKLRAIAAAGFSGIELSFPDLQSFAQTHQQKHVADDDYPALCEAGAAVRTLCEQLNLQIMVLQPFANFEGWPRGSKEREEAFKRARGWMEIMSAVGTEMLQVGSSDSPAIKDAKEDDVIADLRELADLLGTRGFKIAYENWCWATRAPGWRDVWDVVRRVDRANVGLCLDTFQSAGGEWGDPTTASGRVEAAGAEEGWERSLAELSAAVPKEKIFFLQISDAYKVSPPLEARVVGEEGLRPRGRWSHDYRPLPYDGGYLPIVPFLEAVMRTGFEGWLSVEVFDGRFGEKYGDDLEGYAVKGREAVERMLGEMKLDKRD</sequence>
<keyword evidence="2 6" id="KW-0812">Transmembrane</keyword>
<dbReference type="GO" id="GO:0016020">
    <property type="term" value="C:membrane"/>
    <property type="evidence" value="ECO:0007669"/>
    <property type="project" value="UniProtKB-SubCell"/>
</dbReference>
<reference evidence="10 11" key="1">
    <citation type="submission" date="2019-12" db="EMBL/GenBank/DDBJ databases">
        <title>A genome sequence resource for the geographically widespread anthracnose pathogen Colletotrichum asianum.</title>
        <authorList>
            <person name="Meng Y."/>
        </authorList>
    </citation>
    <scope>NUCLEOTIDE SEQUENCE [LARGE SCALE GENOMIC DNA]</scope>
    <source>
        <strain evidence="10 11">ICMP 18580</strain>
    </source>
</reference>
<evidence type="ECO:0000256" key="6">
    <source>
        <dbReference type="SAM" id="Phobius"/>
    </source>
</evidence>
<feature type="transmembrane region" description="Helical" evidence="6">
    <location>
        <begin position="378"/>
        <end position="399"/>
    </location>
</feature>